<evidence type="ECO:0000313" key="2">
    <source>
        <dbReference type="Proteomes" id="UP000700334"/>
    </source>
</evidence>
<proteinExistence type="predicted"/>
<comment type="caution">
    <text evidence="1">The sequence shown here is derived from an EMBL/GenBank/DDBJ whole genome shotgun (WGS) entry which is preliminary data.</text>
</comment>
<protein>
    <submittedName>
        <fullName evidence="1">Uncharacterized protein</fullName>
    </submittedName>
</protein>
<evidence type="ECO:0000313" key="1">
    <source>
        <dbReference type="EMBL" id="KAG8513449.1"/>
    </source>
</evidence>
<reference evidence="1" key="1">
    <citation type="journal article" date="2021" name="Evol. Appl.">
        <title>The genome of the Pyrenean desman and the effects of bottlenecks and inbreeding on the genomic landscape of an endangered species.</title>
        <authorList>
            <person name="Escoda L."/>
            <person name="Castresana J."/>
        </authorList>
    </citation>
    <scope>NUCLEOTIDE SEQUENCE</scope>
    <source>
        <strain evidence="1">IBE-C5619</strain>
    </source>
</reference>
<gene>
    <name evidence="1" type="ORF">J0S82_012760</name>
</gene>
<feature type="non-terminal residue" evidence="1">
    <location>
        <position position="1"/>
    </location>
</feature>
<organism evidence="1 2">
    <name type="scientific">Galemys pyrenaicus</name>
    <name type="common">Iberian desman</name>
    <name type="synonym">Pyrenean desman</name>
    <dbReference type="NCBI Taxonomy" id="202257"/>
    <lineage>
        <taxon>Eukaryota</taxon>
        <taxon>Metazoa</taxon>
        <taxon>Chordata</taxon>
        <taxon>Craniata</taxon>
        <taxon>Vertebrata</taxon>
        <taxon>Euteleostomi</taxon>
        <taxon>Mammalia</taxon>
        <taxon>Eutheria</taxon>
        <taxon>Laurasiatheria</taxon>
        <taxon>Eulipotyphla</taxon>
        <taxon>Talpidae</taxon>
        <taxon>Galemys</taxon>
    </lineage>
</organism>
<dbReference type="Proteomes" id="UP000700334">
    <property type="component" value="Unassembled WGS sequence"/>
</dbReference>
<sequence length="184" mass="20265">QELYLTQQFVLKFPEGNPVGLHTSATHHGTRYRARDAGLATPPCGTQQPELRHILKGNTRTNIQSPFITTFNDIVAPVADTFRNLKPSQDSFVGAVSDNRLTLSMKQGGLCTVIGKTPITQERLSNISTANCLRATNSSDHCHGACTLSLPCPEAFVHFVQVKWWFCLKVTNLPRSWNCNGSLA</sequence>
<dbReference type="EMBL" id="JAGFMF010011768">
    <property type="protein sequence ID" value="KAG8513449.1"/>
    <property type="molecule type" value="Genomic_DNA"/>
</dbReference>
<keyword evidence="2" id="KW-1185">Reference proteome</keyword>
<name>A0A8J6A0V6_GALPY</name>
<dbReference type="AlphaFoldDB" id="A0A8J6A0V6"/>
<accession>A0A8J6A0V6</accession>